<dbReference type="CDD" id="cd11380">
    <property type="entry name" value="Ribosomal_S8e_like"/>
    <property type="match status" value="1"/>
</dbReference>
<feature type="compositionally biased region" description="Basic and acidic residues" evidence="5">
    <location>
        <begin position="125"/>
        <end position="142"/>
    </location>
</feature>
<dbReference type="InterPro" id="IPR001047">
    <property type="entry name" value="Ribosomal_eS8"/>
</dbReference>
<comment type="similarity">
    <text evidence="1 4">Belongs to the eukaryotic ribosomal protein eS8 family.</text>
</comment>
<evidence type="ECO:0000256" key="4">
    <source>
        <dbReference type="RuleBase" id="RU000669"/>
    </source>
</evidence>
<reference evidence="6" key="1">
    <citation type="journal article" date="2022" name="bioRxiv">
        <title>Genomics of Preaxostyla Flagellates Illuminates Evolutionary Transitions and the Path Towards Mitochondrial Loss.</title>
        <authorList>
            <person name="Novak L.V.F."/>
            <person name="Treitli S.C."/>
            <person name="Pyrih J."/>
            <person name="Halakuc P."/>
            <person name="Pipaliya S.V."/>
            <person name="Vacek V."/>
            <person name="Brzon O."/>
            <person name="Soukal P."/>
            <person name="Eme L."/>
            <person name="Dacks J.B."/>
            <person name="Karnkowska A."/>
            <person name="Elias M."/>
            <person name="Hampl V."/>
        </authorList>
    </citation>
    <scope>NUCLEOTIDE SEQUENCE</scope>
    <source>
        <strain evidence="6">RCP-MX</strain>
    </source>
</reference>
<evidence type="ECO:0000313" key="7">
    <source>
        <dbReference type="Proteomes" id="UP001141327"/>
    </source>
</evidence>
<dbReference type="GO" id="GO:0005840">
    <property type="term" value="C:ribosome"/>
    <property type="evidence" value="ECO:0007669"/>
    <property type="project" value="UniProtKB-KW"/>
</dbReference>
<keyword evidence="3 4" id="KW-0687">Ribonucleoprotein</keyword>
<dbReference type="Gene3D" id="3.10.290.70">
    <property type="match status" value="1"/>
</dbReference>
<keyword evidence="7" id="KW-1185">Reference proteome</keyword>
<name>A0ABQ8UH82_9EUKA</name>
<feature type="region of interest" description="Disordered" evidence="5">
    <location>
        <begin position="123"/>
        <end position="146"/>
    </location>
</feature>
<dbReference type="NCBIfam" id="TIGR00307">
    <property type="entry name" value="eS8"/>
    <property type="match status" value="1"/>
</dbReference>
<keyword evidence="2 4" id="KW-0689">Ribosomal protein</keyword>
<sequence>MGITRDSVHKRRLTGGKRREWRKKRKFELGRPAAMTHLGGKRIHTVRCRGGNIKFRALRLDHGNFSWGTEVCTRKSRIIDVVYNASNNELVRTQTLVKGCIVEVDPAPYAAWYEQHYGVALGKKKKDDETAPKEETKEEKKPEKKSKHLLATIAHRKEGHELAKSLLDQFASGRLLARISSRPGQCGRCDGYILEGAELEFYTKKMTKKKAVRA</sequence>
<dbReference type="InterPro" id="IPR018283">
    <property type="entry name" value="Ribosomal_eS8_CS"/>
</dbReference>
<dbReference type="Pfam" id="PF01201">
    <property type="entry name" value="Ribosomal_S8e"/>
    <property type="match status" value="1"/>
</dbReference>
<dbReference type="Proteomes" id="UP001141327">
    <property type="component" value="Unassembled WGS sequence"/>
</dbReference>
<comment type="caution">
    <text evidence="6">The sequence shown here is derived from an EMBL/GenBank/DDBJ whole genome shotgun (WGS) entry which is preliminary data.</text>
</comment>
<proteinExistence type="inferred from homology"/>
<evidence type="ECO:0000256" key="5">
    <source>
        <dbReference type="SAM" id="MobiDB-lite"/>
    </source>
</evidence>
<protein>
    <recommendedName>
        <fullName evidence="4">40S ribosomal protein S8</fullName>
    </recommendedName>
</protein>
<gene>
    <name evidence="6" type="ORF">PAPYR_8712</name>
</gene>
<dbReference type="Gene3D" id="1.10.168.20">
    <property type="entry name" value="Ribosomal protein S8e, subdomain"/>
    <property type="match status" value="1"/>
</dbReference>
<dbReference type="EMBL" id="JAPMOS010000079">
    <property type="protein sequence ID" value="KAJ4456180.1"/>
    <property type="molecule type" value="Genomic_DNA"/>
</dbReference>
<accession>A0ABQ8UH82</accession>
<dbReference type="PROSITE" id="PS01193">
    <property type="entry name" value="RIBOSOMAL_S8E"/>
    <property type="match status" value="1"/>
</dbReference>
<dbReference type="InterPro" id="IPR022309">
    <property type="entry name" value="Ribosomal_Se8/biogenesis_NSA2"/>
</dbReference>
<dbReference type="PANTHER" id="PTHR10394">
    <property type="entry name" value="40S RIBOSOMAL PROTEIN S8"/>
    <property type="match status" value="1"/>
</dbReference>
<dbReference type="InterPro" id="IPR042563">
    <property type="entry name" value="Ribosomal_protein_eS8_euk"/>
</dbReference>
<evidence type="ECO:0000256" key="3">
    <source>
        <dbReference type="ARBA" id="ARBA00023274"/>
    </source>
</evidence>
<evidence type="ECO:0000256" key="2">
    <source>
        <dbReference type="ARBA" id="ARBA00022980"/>
    </source>
</evidence>
<organism evidence="6 7">
    <name type="scientific">Paratrimastix pyriformis</name>
    <dbReference type="NCBI Taxonomy" id="342808"/>
    <lineage>
        <taxon>Eukaryota</taxon>
        <taxon>Metamonada</taxon>
        <taxon>Preaxostyla</taxon>
        <taxon>Paratrimastigidae</taxon>
        <taxon>Paratrimastix</taxon>
    </lineage>
</organism>
<evidence type="ECO:0000256" key="1">
    <source>
        <dbReference type="ARBA" id="ARBA00005257"/>
    </source>
</evidence>
<evidence type="ECO:0000313" key="6">
    <source>
        <dbReference type="EMBL" id="KAJ4456180.1"/>
    </source>
</evidence>